<feature type="repeat" description="ANK" evidence="3">
    <location>
        <begin position="582"/>
        <end position="614"/>
    </location>
</feature>
<dbReference type="EMBL" id="CM017324">
    <property type="protein sequence ID" value="KAE8036871.1"/>
    <property type="molecule type" value="Genomic_DNA"/>
</dbReference>
<protein>
    <recommendedName>
        <fullName evidence="6">Heterokaryon incompatibility domain-containing protein</fullName>
    </recommendedName>
</protein>
<feature type="repeat" description="ANK" evidence="3">
    <location>
        <begin position="723"/>
        <end position="755"/>
    </location>
</feature>
<evidence type="ECO:0000313" key="4">
    <source>
        <dbReference type="EMBL" id="KAE8036871.1"/>
    </source>
</evidence>
<evidence type="ECO:0000256" key="2">
    <source>
        <dbReference type="ARBA" id="ARBA00023043"/>
    </source>
</evidence>
<dbReference type="PRINTS" id="PR01415">
    <property type="entry name" value="ANKYRIN"/>
</dbReference>
<evidence type="ECO:0000256" key="1">
    <source>
        <dbReference type="ARBA" id="ARBA00022737"/>
    </source>
</evidence>
<gene>
    <name evidence="4" type="ORF">FH972_009504</name>
</gene>
<feature type="repeat" description="ANK" evidence="3">
    <location>
        <begin position="790"/>
        <end position="822"/>
    </location>
</feature>
<organism evidence="4 5">
    <name type="scientific">Carpinus fangiana</name>
    <dbReference type="NCBI Taxonomy" id="176857"/>
    <lineage>
        <taxon>Eukaryota</taxon>
        <taxon>Viridiplantae</taxon>
        <taxon>Streptophyta</taxon>
        <taxon>Embryophyta</taxon>
        <taxon>Tracheophyta</taxon>
        <taxon>Spermatophyta</taxon>
        <taxon>Magnoliopsida</taxon>
        <taxon>eudicotyledons</taxon>
        <taxon>Gunneridae</taxon>
        <taxon>Pentapetalae</taxon>
        <taxon>rosids</taxon>
        <taxon>fabids</taxon>
        <taxon>Fagales</taxon>
        <taxon>Betulaceae</taxon>
        <taxon>Carpinus</taxon>
    </lineage>
</organism>
<dbReference type="InterPro" id="IPR036770">
    <property type="entry name" value="Ankyrin_rpt-contain_sf"/>
</dbReference>
<dbReference type="PANTHER" id="PTHR24178">
    <property type="entry name" value="MOLTING PROTEIN MLT-4"/>
    <property type="match status" value="1"/>
</dbReference>
<dbReference type="PROSITE" id="PS50088">
    <property type="entry name" value="ANK_REPEAT"/>
    <property type="match status" value="7"/>
</dbReference>
<dbReference type="SUPFAM" id="SSF48403">
    <property type="entry name" value="Ankyrin repeat"/>
    <property type="match status" value="1"/>
</dbReference>
<dbReference type="Pfam" id="PF12796">
    <property type="entry name" value="Ank_2"/>
    <property type="match status" value="3"/>
</dbReference>
<dbReference type="Pfam" id="PF00023">
    <property type="entry name" value="Ank"/>
    <property type="match status" value="2"/>
</dbReference>
<dbReference type="SMART" id="SM00248">
    <property type="entry name" value="ANK"/>
    <property type="match status" value="8"/>
</dbReference>
<keyword evidence="2 3" id="KW-0040">ANK repeat</keyword>
<dbReference type="Proteomes" id="UP000327013">
    <property type="component" value="Chromosome 4"/>
</dbReference>
<name>A0A660KMG1_9ROSI</name>
<evidence type="ECO:0000256" key="3">
    <source>
        <dbReference type="PROSITE-ProRule" id="PRU00023"/>
    </source>
</evidence>
<evidence type="ECO:0008006" key="6">
    <source>
        <dbReference type="Google" id="ProtNLM"/>
    </source>
</evidence>
<feature type="repeat" description="ANK" evidence="3">
    <location>
        <begin position="549"/>
        <end position="581"/>
    </location>
</feature>
<dbReference type="InterPro" id="IPR002110">
    <property type="entry name" value="Ankyrin_rpt"/>
</dbReference>
<dbReference type="Gene3D" id="1.25.40.20">
    <property type="entry name" value="Ankyrin repeat-containing domain"/>
    <property type="match status" value="1"/>
</dbReference>
<proteinExistence type="predicted"/>
<accession>A0A660KMG1</accession>
<evidence type="ECO:0000313" key="5">
    <source>
        <dbReference type="Proteomes" id="UP000327013"/>
    </source>
</evidence>
<dbReference type="AlphaFoldDB" id="A0A660KMG1"/>
<keyword evidence="5" id="KW-1185">Reference proteome</keyword>
<dbReference type="OrthoDB" id="1860613at2759"/>
<feature type="repeat" description="ANK" evidence="3">
    <location>
        <begin position="824"/>
        <end position="856"/>
    </location>
</feature>
<keyword evidence="1" id="KW-0677">Repeat</keyword>
<feature type="repeat" description="ANK" evidence="3">
    <location>
        <begin position="757"/>
        <end position="789"/>
    </location>
</feature>
<sequence>MPPASYLTIQELLMRHGVTPRVAQNAAMNELRNWEVDDLSSVFNKIDRKPRSFCPFQDVEDFIRREAKRTRSRKGTMADQDNPVAEYFLKTWPSLFKGKESWLSPPRELIVQAAETKGALCINAAGLWSIQHSNYVAVSHVWMEGLQRSDLHNGVDLKKIQLIFQVLETRNIHAQWIWVDVLVIPGGGGGKLSSADDLLKISIINTLAETYDNADAVIIFDALAWHLRSSDPMDLAVILVCGLWSSRLWTLQEVKTAKSALVITGGPQAVTWGSIVDALAVAKAVDNLRYHKLWLWFAVIGRSDKVSITITDMVMASNLRETGHDLDYARAYFPIMGLKWKQGMTRDQGMQALYFSQLRDATRIMFMFGHSRLATQPTWTPSSLTGLQGIVVEPMQLEARGVRASFLCAKITECGANFRRLGVLAAYFKTEQGEFQCKFSADERPSLLEELKRSIKAGSLHVLLPSGSNFTDSREFAQSALLVAKAETRESDGFECAVFCCVMIMSRGAFSVQSVEMLIRNGDPHDEDLSDEVKYVWHIQKSDEDAAQEGETSLHRAVRDGNMVLLQRLLAEGKKCDELDNTGMGVLHVAAKKGSVEITRLLLDHGADPNGKSTARGQETAVILAAEHDHAEVVKLLAKYGADLEILNEYRMTALSVAALEGSLNAVEALLDLRVDVNCQEDTFQGSPLLTTCSNSYPTVTRVALAATLLDAGAHVNGGKHPSGWTPLHRAAEWSGDDVVSILLAWGADANAQELGNRWTPLKYAIEKAKTEVVRMLIESGAECDITFEGGWTPLHFAASCQDFEITRLLLSKSVSLDNQLAEGGWTPLHIAVKSSNALVVKMLLEAGADASIKLKSGQTPVQVAAPADAEKMNNIFLNNVVQKEISTLRLAGSQ</sequence>
<dbReference type="PROSITE" id="PS50297">
    <property type="entry name" value="ANK_REP_REGION"/>
    <property type="match status" value="7"/>
</dbReference>
<reference evidence="4 5" key="1">
    <citation type="submission" date="2019-06" db="EMBL/GenBank/DDBJ databases">
        <title>A chromosomal-level reference genome of Carpinus fangiana (Coryloideae, Betulaceae).</title>
        <authorList>
            <person name="Yang X."/>
            <person name="Wang Z."/>
            <person name="Zhang L."/>
            <person name="Hao G."/>
            <person name="Liu J."/>
            <person name="Yang Y."/>
        </authorList>
    </citation>
    <scope>NUCLEOTIDE SEQUENCE [LARGE SCALE GENOMIC DNA]</scope>
    <source>
        <strain evidence="4">Cfa_2016G</strain>
        <tissue evidence="4">Leaf</tissue>
    </source>
</reference>
<feature type="repeat" description="ANK" evidence="3">
    <location>
        <begin position="617"/>
        <end position="649"/>
    </location>
</feature>